<dbReference type="GeneID" id="71202774"/>
<evidence type="ECO:0000313" key="2">
    <source>
        <dbReference type="Proteomes" id="UP000318667"/>
    </source>
</evidence>
<sequence>MEIDLGAWQGQNEFEIKERYPGKFDACWNRSASYKSVERIWDPPIIHGTSLTILRIHSDKKEFLLEGCMEHCKQARRKASLLFIFKGLLTLSFFSEETIRMLLIKRHPGTRMPKLYFLIVC</sequence>
<evidence type="ECO:0000313" key="1">
    <source>
        <dbReference type="EMBL" id="TWH82975.1"/>
    </source>
</evidence>
<dbReference type="AlphaFoldDB" id="A0A562JIZ1"/>
<dbReference type="SUPFAM" id="SSF53254">
    <property type="entry name" value="Phosphoglycerate mutase-like"/>
    <property type="match status" value="1"/>
</dbReference>
<comment type="caution">
    <text evidence="1">The sequence shown here is derived from an EMBL/GenBank/DDBJ whole genome shotgun (WGS) entry which is preliminary data.</text>
</comment>
<dbReference type="Proteomes" id="UP000318667">
    <property type="component" value="Unassembled WGS sequence"/>
</dbReference>
<protein>
    <submittedName>
        <fullName evidence="1">Uncharacterized protein</fullName>
    </submittedName>
</protein>
<proteinExistence type="predicted"/>
<accession>A0A562JIZ1</accession>
<dbReference type="InterPro" id="IPR029033">
    <property type="entry name" value="His_PPase_superfam"/>
</dbReference>
<reference evidence="1 2" key="1">
    <citation type="journal article" date="2015" name="Stand. Genomic Sci.">
        <title>Genomic Encyclopedia of Bacterial and Archaeal Type Strains, Phase III: the genomes of soil and plant-associated and newly described type strains.</title>
        <authorList>
            <person name="Whitman W.B."/>
            <person name="Woyke T."/>
            <person name="Klenk H.P."/>
            <person name="Zhou Y."/>
            <person name="Lilburn T.G."/>
            <person name="Beck B.J."/>
            <person name="De Vos P."/>
            <person name="Vandamme P."/>
            <person name="Eisen J.A."/>
            <person name="Garrity G."/>
            <person name="Hugenholtz P."/>
            <person name="Kyrpides N.C."/>
        </authorList>
    </citation>
    <scope>NUCLEOTIDE SEQUENCE [LARGE SCALE GENOMIC DNA]</scope>
    <source>
        <strain evidence="1 2">CGMCC 1.10115</strain>
    </source>
</reference>
<name>A0A562JIZ1_9BACI</name>
<gene>
    <name evidence="1" type="ORF">IQ19_03955</name>
</gene>
<keyword evidence="2" id="KW-1185">Reference proteome</keyword>
<organism evidence="1 2">
    <name type="scientific">Cytobacillus oceanisediminis</name>
    <dbReference type="NCBI Taxonomy" id="665099"/>
    <lineage>
        <taxon>Bacteria</taxon>
        <taxon>Bacillati</taxon>
        <taxon>Bacillota</taxon>
        <taxon>Bacilli</taxon>
        <taxon>Bacillales</taxon>
        <taxon>Bacillaceae</taxon>
        <taxon>Cytobacillus</taxon>
    </lineage>
</organism>
<dbReference type="EMBL" id="VLKI01000014">
    <property type="protein sequence ID" value="TWH82975.1"/>
    <property type="molecule type" value="Genomic_DNA"/>
</dbReference>
<dbReference type="RefSeq" id="WP_242021064.1">
    <property type="nucleotide sequence ID" value="NZ_CBCSDC010000015.1"/>
</dbReference>